<dbReference type="EMBL" id="VWSH01000004">
    <property type="protein sequence ID" value="KAA5532187.1"/>
    <property type="molecule type" value="Genomic_DNA"/>
</dbReference>
<proteinExistence type="predicted"/>
<accession>A0A5M6CAI4</accession>
<dbReference type="Proteomes" id="UP000323632">
    <property type="component" value="Unassembled WGS sequence"/>
</dbReference>
<evidence type="ECO:0000313" key="1">
    <source>
        <dbReference type="EMBL" id="KAA5532187.1"/>
    </source>
</evidence>
<protein>
    <submittedName>
        <fullName evidence="1">Uncharacterized protein</fullName>
    </submittedName>
</protein>
<gene>
    <name evidence="1" type="ORF">F0919_15410</name>
</gene>
<evidence type="ECO:0000313" key="2">
    <source>
        <dbReference type="Proteomes" id="UP000323632"/>
    </source>
</evidence>
<dbReference type="RefSeq" id="WP_150033689.1">
    <property type="nucleotide sequence ID" value="NZ_VWSH01000004.1"/>
</dbReference>
<sequence>MQNTFSRSFRLDATTEKKFYFVPEQSKDALHYNVHINNDPELKKFVLTKGEGQWKIKEQQIKLPEWVYTLQPQFHEKIEESLDSRK</sequence>
<organism evidence="1 2">
    <name type="scientific">Taibaiella lutea</name>
    <dbReference type="NCBI Taxonomy" id="2608001"/>
    <lineage>
        <taxon>Bacteria</taxon>
        <taxon>Pseudomonadati</taxon>
        <taxon>Bacteroidota</taxon>
        <taxon>Chitinophagia</taxon>
        <taxon>Chitinophagales</taxon>
        <taxon>Chitinophagaceae</taxon>
        <taxon>Taibaiella</taxon>
    </lineage>
</organism>
<keyword evidence="2" id="KW-1185">Reference proteome</keyword>
<dbReference type="AlphaFoldDB" id="A0A5M6CAI4"/>
<comment type="caution">
    <text evidence="1">The sequence shown here is derived from an EMBL/GenBank/DDBJ whole genome shotgun (WGS) entry which is preliminary data.</text>
</comment>
<name>A0A5M6CAI4_9BACT</name>
<reference evidence="1 2" key="1">
    <citation type="submission" date="2019-09" db="EMBL/GenBank/DDBJ databases">
        <title>Genome sequence and assembly of Taibaiella sp.</title>
        <authorList>
            <person name="Chhetri G."/>
        </authorList>
    </citation>
    <scope>NUCLEOTIDE SEQUENCE [LARGE SCALE GENOMIC DNA]</scope>
    <source>
        <strain evidence="1 2">KVB11</strain>
    </source>
</reference>